<keyword evidence="1" id="KW-0812">Transmembrane</keyword>
<feature type="transmembrane region" description="Helical" evidence="1">
    <location>
        <begin position="61"/>
        <end position="85"/>
    </location>
</feature>
<evidence type="ECO:0000256" key="1">
    <source>
        <dbReference type="SAM" id="Phobius"/>
    </source>
</evidence>
<dbReference type="PANTHER" id="PTHR37309">
    <property type="entry name" value="SLR0284 PROTEIN"/>
    <property type="match status" value="1"/>
</dbReference>
<protein>
    <recommendedName>
        <fullName evidence="4">Integral membrane protein</fullName>
    </recommendedName>
</protein>
<keyword evidence="1" id="KW-1133">Transmembrane helix</keyword>
<feature type="transmembrane region" description="Helical" evidence="1">
    <location>
        <begin position="7"/>
        <end position="25"/>
    </location>
</feature>
<dbReference type="Pfam" id="PF04020">
    <property type="entry name" value="Phage_holin_4_2"/>
    <property type="match status" value="1"/>
</dbReference>
<evidence type="ECO:0000313" key="2">
    <source>
        <dbReference type="EMBL" id="EFE28373.1"/>
    </source>
</evidence>
<accession>D6GRT2</accession>
<evidence type="ECO:0008006" key="4">
    <source>
        <dbReference type="Google" id="ProtNLM"/>
    </source>
</evidence>
<dbReference type="PANTHER" id="PTHR37309:SF1">
    <property type="entry name" value="SLR0284 PROTEIN"/>
    <property type="match status" value="1"/>
</dbReference>
<reference evidence="3" key="1">
    <citation type="submission" date="2010-12" db="EMBL/GenBank/DDBJ databases">
        <title>The genome sequence of Filifactor alocis strain ATCC 35896.</title>
        <authorList>
            <consortium name="The Broad Institute Genome Sequencing Platform"/>
            <person name="Ward D."/>
            <person name="Earl A."/>
            <person name="Feldgarden M."/>
            <person name="Young S.K."/>
            <person name="Gargeya S."/>
            <person name="Zeng Q."/>
            <person name="Alvarado L."/>
            <person name="Berlin A."/>
            <person name="Bochicchio J."/>
            <person name="Chapman S.B."/>
            <person name="Chen Z."/>
            <person name="Freedman E."/>
            <person name="Gellesch M."/>
            <person name="Goldberg J."/>
            <person name="Griggs A."/>
            <person name="Gujja S."/>
            <person name="Heilman E."/>
            <person name="Heiman D."/>
            <person name="Howarth C."/>
            <person name="Mehta T."/>
            <person name="Neiman D."/>
            <person name="Pearson M."/>
            <person name="Roberts A."/>
            <person name="Saif S."/>
            <person name="Shea T."/>
            <person name="Shenoy N."/>
            <person name="Sisk P."/>
            <person name="Stolte C."/>
            <person name="Sykes S."/>
            <person name="White J."/>
            <person name="Yandava C."/>
            <person name="Izard J."/>
            <person name="Blanton J.M."/>
            <person name="Baranova O.V."/>
            <person name="Tanner A.C."/>
            <person name="Dewhirst F.E."/>
            <person name="Haas B."/>
            <person name="Nusbaum C."/>
            <person name="Birren B."/>
        </authorList>
    </citation>
    <scope>NUCLEOTIDE SEQUENCE [LARGE SCALE GENOMIC DNA]</scope>
    <source>
        <strain evidence="3">ATCC 35896 / D40 B5</strain>
    </source>
</reference>
<dbReference type="EMBL" id="CP002390">
    <property type="protein sequence ID" value="EFE28373.1"/>
    <property type="molecule type" value="Genomic_DNA"/>
</dbReference>
<dbReference type="RefSeq" id="WP_014262019.1">
    <property type="nucleotide sequence ID" value="NC_016630.1"/>
</dbReference>
<dbReference type="AlphaFoldDB" id="D6GRT2"/>
<feature type="transmembrane region" description="Helical" evidence="1">
    <location>
        <begin position="31"/>
        <end position="49"/>
    </location>
</feature>
<dbReference type="KEGG" id="faa:HMPREF0389_00288"/>
<sequence length="117" mass="12649">MRENGFFSRAIIYAIILYVISTLMDSVSIDGIGSALFGGIILAILNTLIKPVLQILSLPITIATLGIFSLVVNGVVLSIAAFLTPKFTIDGLWSAILASILFSILNLFITRSGRRDY</sequence>
<name>D6GRT2_FILAD</name>
<gene>
    <name evidence="2" type="ordered locus">HMPREF0389_00288</name>
</gene>
<keyword evidence="1" id="KW-0472">Membrane</keyword>
<feature type="transmembrane region" description="Helical" evidence="1">
    <location>
        <begin position="91"/>
        <end position="109"/>
    </location>
</feature>
<evidence type="ECO:0000313" key="3">
    <source>
        <dbReference type="Proteomes" id="UP000007468"/>
    </source>
</evidence>
<dbReference type="eggNOG" id="COG1950">
    <property type="taxonomic scope" value="Bacteria"/>
</dbReference>
<dbReference type="InterPro" id="IPR007165">
    <property type="entry name" value="Phage_holin_4_2"/>
</dbReference>
<keyword evidence="3" id="KW-1185">Reference proteome</keyword>
<dbReference type="Proteomes" id="UP000007468">
    <property type="component" value="Chromosome"/>
</dbReference>
<proteinExistence type="predicted"/>
<dbReference type="OrthoDB" id="7205479at2"/>
<organism evidence="2 3">
    <name type="scientific">Filifactor alocis (strain ATCC 35896 / CCUG 47790 / D40 B5)</name>
    <name type="common">Fusobacterium alocis</name>
    <dbReference type="NCBI Taxonomy" id="546269"/>
    <lineage>
        <taxon>Bacteria</taxon>
        <taxon>Bacillati</taxon>
        <taxon>Bacillota</taxon>
        <taxon>Clostridia</taxon>
        <taxon>Peptostreptococcales</taxon>
        <taxon>Filifactoraceae</taxon>
        <taxon>Filifactor</taxon>
    </lineage>
</organism>
<dbReference type="STRING" id="546269.HMPREF0389_00288"/>